<evidence type="ECO:0000256" key="2">
    <source>
        <dbReference type="ARBA" id="ARBA00022741"/>
    </source>
</evidence>
<keyword evidence="3" id="KW-0067">ATP-binding</keyword>
<accession>A0A1S6U9K1</accession>
<dbReference type="EMBL" id="CP017258">
    <property type="protein sequence ID" value="AQW88413.1"/>
    <property type="molecule type" value="Genomic_DNA"/>
</dbReference>
<reference evidence="6" key="1">
    <citation type="submission" date="2016-09" db="EMBL/GenBank/DDBJ databases">
        <title>Comparative genomics of the Campylobacter concisus group.</title>
        <authorList>
            <person name="Miller W.G."/>
            <person name="Yee E."/>
            <person name="Chapman M.H."/>
            <person name="Huynh S."/>
            <person name="Bono J.L."/>
            <person name="On S.L.W."/>
            <person name="StLeger J."/>
            <person name="Foster G."/>
            <person name="Parker C.T."/>
        </authorList>
    </citation>
    <scope>NUCLEOTIDE SEQUENCE [LARGE SCALE GENOMIC DNA]</scope>
    <source>
        <strain evidence="6">RM18021</strain>
    </source>
</reference>
<dbReference type="Pfam" id="PF00004">
    <property type="entry name" value="AAA"/>
    <property type="match status" value="1"/>
</dbReference>
<protein>
    <submittedName>
        <fullName evidence="5">ATPase, AAA family</fullName>
    </submittedName>
</protein>
<dbReference type="InterPro" id="IPR003959">
    <property type="entry name" value="ATPase_AAA_core"/>
</dbReference>
<feature type="domain" description="AAA+ ATPase" evidence="4">
    <location>
        <begin position="351"/>
        <end position="489"/>
    </location>
</feature>
<evidence type="ECO:0000313" key="6">
    <source>
        <dbReference type="Proteomes" id="UP000190868"/>
    </source>
</evidence>
<keyword evidence="2" id="KW-0547">Nucleotide-binding</keyword>
<dbReference type="GO" id="GO:0016887">
    <property type="term" value="F:ATP hydrolysis activity"/>
    <property type="evidence" value="ECO:0007669"/>
    <property type="project" value="InterPro"/>
</dbReference>
<sequence length="572" mass="66104">MQYLIDFLNSNEKDIGISKILNTSEDQTKILRHLSKSYVDGVFSLSVFDILSSVFTIENFNHIEHLKDIKSLIENGWIVQNFGVFRTEQKMSQSLLPLLNCEVSLSLNFLKILEDGDLNLELPNAVAYDENLQYLKDQFLRIELYEKKSLLSAKSEVRLKINNQISKLEDYIKQRIELSKIDIVTEQIFKDNTLNEKEELVFLTLLRQEYSNDFENQREVDNLISLVSEDEFECVKNRSLLDDNSKLLDSGLIEYDEILNSYSTISKNFFINEDVLQSIMHPKNSKKEKKIKVDSIIKDYQIFELIEPTTNINDVVLNEKTKELLDTILKQVDKKVLNRLNSWGIKNRKSIDAKIIFYGEAGTGKTMSAVSLAKSLKKQVLSFDCSKILSKYVGESEQNVRKIFDSYNEICKKTKTEPVLLLNEADQFLSTRIESSSGAEKMHNQMQNIFLEQIERFNGVLIATTNFLQTLDSAFSRRFDYKIEFKKPDFDSRLAIWRKVLPQNADFEDNFDIKNLAKYNLSGAQIVLIMKNTALKVAVKDEPIFLFDDFKSTIERELNSAFGEDKKVGFGS</sequence>
<evidence type="ECO:0000256" key="3">
    <source>
        <dbReference type="ARBA" id="ARBA00022840"/>
    </source>
</evidence>
<dbReference type="InterPro" id="IPR050221">
    <property type="entry name" value="26S_Proteasome_ATPase"/>
</dbReference>
<dbReference type="AlphaFoldDB" id="A0A1S6U9K1"/>
<dbReference type="CDD" id="cd19481">
    <property type="entry name" value="RecA-like_protease"/>
    <property type="match status" value="1"/>
</dbReference>
<dbReference type="SMART" id="SM00382">
    <property type="entry name" value="AAA"/>
    <property type="match status" value="1"/>
</dbReference>
<keyword evidence="6" id="KW-1185">Reference proteome</keyword>
<gene>
    <name evidence="5" type="ORF">CPIN18021_1634</name>
</gene>
<evidence type="ECO:0000259" key="4">
    <source>
        <dbReference type="SMART" id="SM00382"/>
    </source>
</evidence>
<dbReference type="Proteomes" id="UP000190868">
    <property type="component" value="Chromosome"/>
</dbReference>
<dbReference type="InterPro" id="IPR003593">
    <property type="entry name" value="AAA+_ATPase"/>
</dbReference>
<organism evidence="5 6">
    <name type="scientific">Campylobacter pinnipediorum subsp. caledonicus</name>
    <dbReference type="NCBI Taxonomy" id="1874362"/>
    <lineage>
        <taxon>Bacteria</taxon>
        <taxon>Pseudomonadati</taxon>
        <taxon>Campylobacterota</taxon>
        <taxon>Epsilonproteobacteria</taxon>
        <taxon>Campylobacterales</taxon>
        <taxon>Campylobacteraceae</taxon>
        <taxon>Campylobacter</taxon>
    </lineage>
</organism>
<dbReference type="SUPFAM" id="SSF52540">
    <property type="entry name" value="P-loop containing nucleoside triphosphate hydrolases"/>
    <property type="match status" value="1"/>
</dbReference>
<dbReference type="GO" id="GO:0005524">
    <property type="term" value="F:ATP binding"/>
    <property type="evidence" value="ECO:0007669"/>
    <property type="project" value="UniProtKB-KW"/>
</dbReference>
<dbReference type="RefSeq" id="WP_078424811.1">
    <property type="nucleotide sequence ID" value="NZ_CP017258.1"/>
</dbReference>
<evidence type="ECO:0000313" key="5">
    <source>
        <dbReference type="EMBL" id="AQW88413.1"/>
    </source>
</evidence>
<dbReference type="PANTHER" id="PTHR23073">
    <property type="entry name" value="26S PROTEASOME REGULATORY SUBUNIT"/>
    <property type="match status" value="1"/>
</dbReference>
<proteinExistence type="inferred from homology"/>
<dbReference type="Gene3D" id="3.40.50.300">
    <property type="entry name" value="P-loop containing nucleotide triphosphate hydrolases"/>
    <property type="match status" value="1"/>
</dbReference>
<dbReference type="InterPro" id="IPR027417">
    <property type="entry name" value="P-loop_NTPase"/>
</dbReference>
<comment type="similarity">
    <text evidence="1">Belongs to the AAA ATPase family.</text>
</comment>
<name>A0A1S6U9K1_9BACT</name>
<evidence type="ECO:0000256" key="1">
    <source>
        <dbReference type="ARBA" id="ARBA00006914"/>
    </source>
</evidence>